<dbReference type="EMBL" id="CP073078">
    <property type="protein sequence ID" value="QUD86071.1"/>
    <property type="molecule type" value="Genomic_DNA"/>
</dbReference>
<keyword evidence="3" id="KW-1185">Reference proteome</keyword>
<evidence type="ECO:0000256" key="1">
    <source>
        <dbReference type="SAM" id="SignalP"/>
    </source>
</evidence>
<dbReference type="InterPro" id="IPR032466">
    <property type="entry name" value="Metal_Hydrolase"/>
</dbReference>
<feature type="signal peptide" evidence="1">
    <location>
        <begin position="1"/>
        <end position="22"/>
    </location>
</feature>
<dbReference type="Proteomes" id="UP000676409">
    <property type="component" value="Chromosome"/>
</dbReference>
<dbReference type="Pfam" id="PF01244">
    <property type="entry name" value="Peptidase_M19"/>
    <property type="match status" value="1"/>
</dbReference>
<dbReference type="GO" id="GO:0006508">
    <property type="term" value="P:proteolysis"/>
    <property type="evidence" value="ECO:0007669"/>
    <property type="project" value="InterPro"/>
</dbReference>
<dbReference type="Gene3D" id="3.20.20.140">
    <property type="entry name" value="Metal-dependent hydrolases"/>
    <property type="match status" value="1"/>
</dbReference>
<dbReference type="KEGG" id="caul:KCG34_13250"/>
<dbReference type="AlphaFoldDB" id="A0A975IUB5"/>
<sequence>MKLSSVAGLAALFLSVAPLAIAQTAQTDPALAARVHRILDKTPLIDGHNDLPWEIRDRFGGKLDRIDLKADTAHLPLSGDQIPLMTDIPRLRAGQVGGQFWSVWIPTTITGPAAVQTTIEQIDLVKAMAQRWPADLEMAYSADDIERIHRAGRVASLIGIEGGHQINDSLPALRQMYALGARYMTLTHTSNTAWADSATDNPAHHGLTPFGKAVVHEMNRLGMVVDLSHVSPETMKAALATSAAPVMFSHSGARALVDHPRDVPDDVLALVAQNHGVVMANFFPGYVSEARARWLADRAAEQARYNAPPYDGLYIGQPERAKAALAAWDKTHPMPQVTLAMVADHIDHIRKVCGVDCVGLGSDFDGVGSVPTGLDAVDKFPALIAEMARRGWSDEELAKLAGGNMLRVLRGVEATAKALQAKEGPSQVTIVALDGAAK</sequence>
<feature type="chain" id="PRO_5036879505" evidence="1">
    <location>
        <begin position="23"/>
        <end position="438"/>
    </location>
</feature>
<protein>
    <submittedName>
        <fullName evidence="2">Dipeptidase</fullName>
    </submittedName>
</protein>
<dbReference type="GO" id="GO:0070573">
    <property type="term" value="F:metallodipeptidase activity"/>
    <property type="evidence" value="ECO:0007669"/>
    <property type="project" value="InterPro"/>
</dbReference>
<proteinExistence type="predicted"/>
<dbReference type="SUPFAM" id="SSF51556">
    <property type="entry name" value="Metallo-dependent hydrolases"/>
    <property type="match status" value="1"/>
</dbReference>
<reference evidence="2" key="1">
    <citation type="submission" date="2021-04" db="EMBL/GenBank/DDBJ databases">
        <title>The complete genome sequence of Caulobacter sp. S6.</title>
        <authorList>
            <person name="Tang Y."/>
            <person name="Ouyang W."/>
            <person name="Liu Q."/>
            <person name="Huang B."/>
            <person name="Guo Z."/>
            <person name="Lei P."/>
        </authorList>
    </citation>
    <scope>NUCLEOTIDE SEQUENCE</scope>
    <source>
        <strain evidence="2">S6</strain>
    </source>
</reference>
<accession>A0A975IUB5</accession>
<keyword evidence="1" id="KW-0732">Signal</keyword>
<organism evidence="2 3">
    <name type="scientific">Phenylobacterium montanum</name>
    <dbReference type="NCBI Taxonomy" id="2823693"/>
    <lineage>
        <taxon>Bacteria</taxon>
        <taxon>Pseudomonadati</taxon>
        <taxon>Pseudomonadota</taxon>
        <taxon>Alphaproteobacteria</taxon>
        <taxon>Caulobacterales</taxon>
        <taxon>Caulobacteraceae</taxon>
        <taxon>Phenylobacterium</taxon>
    </lineage>
</organism>
<dbReference type="PANTHER" id="PTHR10443:SF12">
    <property type="entry name" value="DIPEPTIDASE"/>
    <property type="match status" value="1"/>
</dbReference>
<gene>
    <name evidence="2" type="ORF">KCG34_13250</name>
</gene>
<dbReference type="CDD" id="cd01301">
    <property type="entry name" value="rDP_like"/>
    <property type="match status" value="1"/>
</dbReference>
<dbReference type="PROSITE" id="PS51365">
    <property type="entry name" value="RENAL_DIPEPTIDASE_2"/>
    <property type="match status" value="1"/>
</dbReference>
<evidence type="ECO:0000313" key="2">
    <source>
        <dbReference type="EMBL" id="QUD86071.1"/>
    </source>
</evidence>
<dbReference type="RefSeq" id="WP_211936123.1">
    <property type="nucleotide sequence ID" value="NZ_CP073078.1"/>
</dbReference>
<name>A0A975IUB5_9CAUL</name>
<dbReference type="PANTHER" id="PTHR10443">
    <property type="entry name" value="MICROSOMAL DIPEPTIDASE"/>
    <property type="match status" value="1"/>
</dbReference>
<evidence type="ECO:0000313" key="3">
    <source>
        <dbReference type="Proteomes" id="UP000676409"/>
    </source>
</evidence>
<dbReference type="InterPro" id="IPR008257">
    <property type="entry name" value="Pept_M19"/>
</dbReference>